<reference evidence="3" key="1">
    <citation type="submission" date="2023-04" db="EMBL/GenBank/DDBJ databases">
        <title>Black Yeasts Isolated from many extreme environments.</title>
        <authorList>
            <person name="Coleine C."/>
            <person name="Stajich J.E."/>
            <person name="Selbmann L."/>
        </authorList>
    </citation>
    <scope>NUCLEOTIDE SEQUENCE</scope>
    <source>
        <strain evidence="3">CCFEE 5312</strain>
    </source>
</reference>
<keyword evidence="4" id="KW-1185">Reference proteome</keyword>
<dbReference type="AlphaFoldDB" id="A0AAJ0G939"/>
<gene>
    <name evidence="3" type="ORF">LTR09_009898</name>
</gene>
<evidence type="ECO:0000313" key="4">
    <source>
        <dbReference type="Proteomes" id="UP001271007"/>
    </source>
</evidence>
<dbReference type="PANTHER" id="PTHR33112:SF16">
    <property type="entry name" value="HETEROKARYON INCOMPATIBILITY DOMAIN-CONTAINING PROTEIN"/>
    <property type="match status" value="1"/>
</dbReference>
<feature type="region of interest" description="Disordered" evidence="1">
    <location>
        <begin position="143"/>
        <end position="164"/>
    </location>
</feature>
<dbReference type="Proteomes" id="UP001271007">
    <property type="component" value="Unassembled WGS sequence"/>
</dbReference>
<proteinExistence type="predicted"/>
<dbReference type="InterPro" id="IPR010730">
    <property type="entry name" value="HET"/>
</dbReference>
<evidence type="ECO:0000313" key="3">
    <source>
        <dbReference type="EMBL" id="KAK3048786.1"/>
    </source>
</evidence>
<accession>A0AAJ0G939</accession>
<dbReference type="Pfam" id="PF06985">
    <property type="entry name" value="HET"/>
    <property type="match status" value="1"/>
</dbReference>
<dbReference type="PANTHER" id="PTHR33112">
    <property type="entry name" value="DOMAIN PROTEIN, PUTATIVE-RELATED"/>
    <property type="match status" value="1"/>
</dbReference>
<dbReference type="EMBL" id="JAWDJX010000045">
    <property type="protein sequence ID" value="KAK3048786.1"/>
    <property type="molecule type" value="Genomic_DNA"/>
</dbReference>
<protein>
    <recommendedName>
        <fullName evidence="2">Heterokaryon incompatibility domain-containing protein</fullName>
    </recommendedName>
</protein>
<evidence type="ECO:0000259" key="2">
    <source>
        <dbReference type="Pfam" id="PF06985"/>
    </source>
</evidence>
<evidence type="ECO:0000256" key="1">
    <source>
        <dbReference type="SAM" id="MobiDB-lite"/>
    </source>
</evidence>
<feature type="domain" description="Heterokaryon incompatibility" evidence="2">
    <location>
        <begin position="1"/>
        <end position="115"/>
    </location>
</feature>
<comment type="caution">
    <text evidence="3">The sequence shown here is derived from an EMBL/GenBank/DDBJ whole genome shotgun (WGS) entry which is preliminary data.</text>
</comment>
<sequence>MEVTRQLGFEYIWIDCFCIIQEVTDWANEAPQMSEVYSSGILNIGAAHSNGPTGGCFASRGELSLEARPLYVNWRNPKDRQLRLSTLRPRTEKYDFDGWDIGEAPISKRACVVQERHLCTGMLYYGRTQLYWKCRSSGNVNELWPDPQPKPPQHPSSEGPGPGTFHLELNQASLAERRTIAGQLWTAALTEFTECALSVASDKLPAIQGIADRISELSASPYTNGVFAFSLPKSLCWENAYHTSAKLRDYRWRAPSWSWASVEGVIRYLTDSLLPESGELLACVLAPTGPALVCIGKLFAIVEEDAGESPIYNPLEKRFSVEGHVGALDHIHTLFEDLTEEASHESGARRFCLPLYGITNYLEVLYTKPTWPIGRVRDEDSQCVHVVYCLALARNGDGTYRRIGVCRMFFISTPPSSNPYASKIRAPDLHWSKGTRFEFLQAIVIV</sequence>
<name>A0AAJ0G939_9PEZI</name>
<organism evidence="3 4">
    <name type="scientific">Extremus antarcticus</name>
    <dbReference type="NCBI Taxonomy" id="702011"/>
    <lineage>
        <taxon>Eukaryota</taxon>
        <taxon>Fungi</taxon>
        <taxon>Dikarya</taxon>
        <taxon>Ascomycota</taxon>
        <taxon>Pezizomycotina</taxon>
        <taxon>Dothideomycetes</taxon>
        <taxon>Dothideomycetidae</taxon>
        <taxon>Mycosphaerellales</taxon>
        <taxon>Extremaceae</taxon>
        <taxon>Extremus</taxon>
    </lineage>
</organism>